<dbReference type="SUPFAM" id="SSF103481">
    <property type="entry name" value="Multidrug resistance efflux transporter EmrE"/>
    <property type="match status" value="2"/>
</dbReference>
<feature type="transmembrane region" description="Helical" evidence="7">
    <location>
        <begin position="114"/>
        <end position="132"/>
    </location>
</feature>
<evidence type="ECO:0000256" key="5">
    <source>
        <dbReference type="ARBA" id="ARBA00023136"/>
    </source>
</evidence>
<keyword evidence="5 7" id="KW-0472">Membrane</keyword>
<dbReference type="Pfam" id="PF00892">
    <property type="entry name" value="EamA"/>
    <property type="match status" value="2"/>
</dbReference>
<dbReference type="Proteomes" id="UP001595960">
    <property type="component" value="Unassembled WGS sequence"/>
</dbReference>
<feature type="transmembrane region" description="Helical" evidence="7">
    <location>
        <begin position="87"/>
        <end position="107"/>
    </location>
</feature>
<evidence type="ECO:0000256" key="1">
    <source>
        <dbReference type="ARBA" id="ARBA00004141"/>
    </source>
</evidence>
<reference evidence="10" key="1">
    <citation type="journal article" date="2019" name="Int. J. Syst. Evol. Microbiol.">
        <title>The Global Catalogue of Microorganisms (GCM) 10K type strain sequencing project: providing services to taxonomists for standard genome sequencing and annotation.</title>
        <authorList>
            <consortium name="The Broad Institute Genomics Platform"/>
            <consortium name="The Broad Institute Genome Sequencing Center for Infectious Disease"/>
            <person name="Wu L."/>
            <person name="Ma J."/>
        </authorList>
    </citation>
    <scope>NUCLEOTIDE SEQUENCE [LARGE SCALE GENOMIC DNA]</scope>
    <source>
        <strain evidence="10">CGMCC 1.12192</strain>
    </source>
</reference>
<feature type="transmembrane region" description="Helical" evidence="7">
    <location>
        <begin position="33"/>
        <end position="50"/>
    </location>
</feature>
<dbReference type="InterPro" id="IPR000620">
    <property type="entry name" value="EamA_dom"/>
</dbReference>
<feature type="transmembrane region" description="Helical" evidence="7">
    <location>
        <begin position="268"/>
        <end position="286"/>
    </location>
</feature>
<protein>
    <submittedName>
        <fullName evidence="9">EamA family transporter</fullName>
    </submittedName>
</protein>
<evidence type="ECO:0000313" key="9">
    <source>
        <dbReference type="EMBL" id="MFC4829055.1"/>
    </source>
</evidence>
<proteinExistence type="inferred from homology"/>
<feature type="compositionally biased region" description="Low complexity" evidence="6">
    <location>
        <begin position="299"/>
        <end position="326"/>
    </location>
</feature>
<comment type="similarity">
    <text evidence="2">Belongs to the EamA transporter family.</text>
</comment>
<evidence type="ECO:0000256" key="3">
    <source>
        <dbReference type="ARBA" id="ARBA00022692"/>
    </source>
</evidence>
<feature type="transmembrane region" description="Helical" evidence="7">
    <location>
        <begin position="243"/>
        <end position="262"/>
    </location>
</feature>
<feature type="region of interest" description="Disordered" evidence="6">
    <location>
        <begin position="299"/>
        <end position="335"/>
    </location>
</feature>
<dbReference type="PANTHER" id="PTHR32322:SF9">
    <property type="entry name" value="AMINO-ACID METABOLITE EFFLUX PUMP-RELATED"/>
    <property type="match status" value="1"/>
</dbReference>
<feature type="domain" description="EamA" evidence="8">
    <location>
        <begin position="141"/>
        <end position="284"/>
    </location>
</feature>
<organism evidence="9 10">
    <name type="scientific">Agromyces aurantiacus</name>
    <dbReference type="NCBI Taxonomy" id="165814"/>
    <lineage>
        <taxon>Bacteria</taxon>
        <taxon>Bacillati</taxon>
        <taxon>Actinomycetota</taxon>
        <taxon>Actinomycetes</taxon>
        <taxon>Micrococcales</taxon>
        <taxon>Microbacteriaceae</taxon>
        <taxon>Agromyces</taxon>
    </lineage>
</organism>
<dbReference type="PANTHER" id="PTHR32322">
    <property type="entry name" value="INNER MEMBRANE TRANSPORTER"/>
    <property type="match status" value="1"/>
</dbReference>
<accession>A0ABV9R9Q9</accession>
<dbReference type="RefSeq" id="WP_204392470.1">
    <property type="nucleotide sequence ID" value="NZ_JAFBBW010000001.1"/>
</dbReference>
<comment type="caution">
    <text evidence="9">The sequence shown here is derived from an EMBL/GenBank/DDBJ whole genome shotgun (WGS) entry which is preliminary data.</text>
</comment>
<evidence type="ECO:0000256" key="4">
    <source>
        <dbReference type="ARBA" id="ARBA00022989"/>
    </source>
</evidence>
<keyword evidence="3 7" id="KW-0812">Transmembrane</keyword>
<gene>
    <name evidence="9" type="ORF">ACFPER_09660</name>
</gene>
<feature type="transmembrane region" description="Helical" evidence="7">
    <location>
        <begin position="171"/>
        <end position="195"/>
    </location>
</feature>
<keyword evidence="10" id="KW-1185">Reference proteome</keyword>
<sequence length="335" mass="34173">MTRRDMLLAALVATMWGFNFVVIDWGMDGIPPLFFVAIRFAVVALAVVVVPRPLASWKTVVGVGLFMSLGQFALLYTSIALGLQPGIAALLLQAQVVLTILVAALALRERPTRLQVAGVLLGTVGLGIVAFGRGGDAPALAVVLCLLAALSWAIGNVVARRAGPVAPARRFGALSLTVWSSLVVPLPALGLSALIEGPDAIAAGIAAFGWRPALSTLYTAGLCTLVGYAIFNGLLARNRSASVVPWVLLAPVVAMASAALLLGQVPNVWETVGGAVLVAGVFVANAPARRKAARVAGAAGATSETSEAQASQAQASGASEASEASGLQETVPRSK</sequence>
<dbReference type="InterPro" id="IPR050638">
    <property type="entry name" value="AA-Vitamin_Transporters"/>
</dbReference>
<evidence type="ECO:0000256" key="7">
    <source>
        <dbReference type="SAM" id="Phobius"/>
    </source>
</evidence>
<evidence type="ECO:0000256" key="2">
    <source>
        <dbReference type="ARBA" id="ARBA00007362"/>
    </source>
</evidence>
<evidence type="ECO:0000259" key="8">
    <source>
        <dbReference type="Pfam" id="PF00892"/>
    </source>
</evidence>
<name>A0ABV9R9Q9_9MICO</name>
<evidence type="ECO:0000256" key="6">
    <source>
        <dbReference type="SAM" id="MobiDB-lite"/>
    </source>
</evidence>
<dbReference type="EMBL" id="JBHSJC010000001">
    <property type="protein sequence ID" value="MFC4829055.1"/>
    <property type="molecule type" value="Genomic_DNA"/>
</dbReference>
<feature type="transmembrane region" description="Helical" evidence="7">
    <location>
        <begin position="7"/>
        <end position="27"/>
    </location>
</feature>
<dbReference type="InterPro" id="IPR037185">
    <property type="entry name" value="EmrE-like"/>
</dbReference>
<keyword evidence="4 7" id="KW-1133">Transmembrane helix</keyword>
<comment type="subcellular location">
    <subcellularLocation>
        <location evidence="1">Membrane</location>
        <topology evidence="1">Multi-pass membrane protein</topology>
    </subcellularLocation>
</comment>
<feature type="transmembrane region" description="Helical" evidence="7">
    <location>
        <begin position="215"/>
        <end position="236"/>
    </location>
</feature>
<feature type="transmembrane region" description="Helical" evidence="7">
    <location>
        <begin position="62"/>
        <end position="81"/>
    </location>
</feature>
<feature type="domain" description="EamA" evidence="8">
    <location>
        <begin position="6"/>
        <end position="129"/>
    </location>
</feature>
<evidence type="ECO:0000313" key="10">
    <source>
        <dbReference type="Proteomes" id="UP001595960"/>
    </source>
</evidence>
<feature type="transmembrane region" description="Helical" evidence="7">
    <location>
        <begin position="138"/>
        <end position="159"/>
    </location>
</feature>